<keyword evidence="3" id="KW-1185">Reference proteome</keyword>
<dbReference type="OrthoDB" id="8454095at2"/>
<evidence type="ECO:0000313" key="2">
    <source>
        <dbReference type="EMBL" id="ODS01928.1"/>
    </source>
</evidence>
<dbReference type="RefSeq" id="WP_069440488.1">
    <property type="nucleotide sequence ID" value="NZ_LPWF01000003.1"/>
</dbReference>
<organism evidence="2 3">
    <name type="scientific">Methyloceanibacter superfactus</name>
    <dbReference type="NCBI Taxonomy" id="1774969"/>
    <lineage>
        <taxon>Bacteria</taxon>
        <taxon>Pseudomonadati</taxon>
        <taxon>Pseudomonadota</taxon>
        <taxon>Alphaproteobacteria</taxon>
        <taxon>Hyphomicrobiales</taxon>
        <taxon>Hyphomicrobiaceae</taxon>
        <taxon>Methyloceanibacter</taxon>
    </lineage>
</organism>
<name>A0A1E3W7X9_9HYPH</name>
<comment type="caution">
    <text evidence="2">The sequence shown here is derived from an EMBL/GenBank/DDBJ whole genome shotgun (WGS) entry which is preliminary data.</text>
</comment>
<protein>
    <submittedName>
        <fullName evidence="2">Uncharacterized protein</fullName>
    </submittedName>
</protein>
<gene>
    <name evidence="2" type="ORF">AUC69_04875</name>
</gene>
<reference evidence="2 3" key="1">
    <citation type="journal article" date="2016" name="Environ. Microbiol.">
        <title>New Methyloceanibacter diversity from North Sea sediments includes methanotroph containing solely the soluble methane monooxygenase.</title>
        <authorList>
            <person name="Vekeman B."/>
            <person name="Kerckhof F.M."/>
            <person name="Cremers G."/>
            <person name="de Vos P."/>
            <person name="Vandamme P."/>
            <person name="Boon N."/>
            <person name="Op den Camp H.J."/>
            <person name="Heylen K."/>
        </authorList>
    </citation>
    <scope>NUCLEOTIDE SEQUENCE [LARGE SCALE GENOMIC DNA]</scope>
    <source>
        <strain evidence="2 3">R-67175</strain>
    </source>
</reference>
<feature type="signal peptide" evidence="1">
    <location>
        <begin position="1"/>
        <end position="20"/>
    </location>
</feature>
<evidence type="ECO:0000313" key="3">
    <source>
        <dbReference type="Proteomes" id="UP000094472"/>
    </source>
</evidence>
<dbReference type="EMBL" id="LPWF01000003">
    <property type="protein sequence ID" value="ODS01928.1"/>
    <property type="molecule type" value="Genomic_DNA"/>
</dbReference>
<sequence length="98" mass="10434">MIRIVLLVLGLGLLFVPAMAQAQTAAPNQSLKERPSACGLGSQSIRVCENDLQSCNSVCDARALDINSDIAGCSTRCCTNYNVCLRLRGCGSRVIQCN</sequence>
<proteinExistence type="predicted"/>
<dbReference type="Proteomes" id="UP000094472">
    <property type="component" value="Unassembled WGS sequence"/>
</dbReference>
<keyword evidence="1" id="KW-0732">Signal</keyword>
<feature type="chain" id="PRO_5009139107" evidence="1">
    <location>
        <begin position="21"/>
        <end position="98"/>
    </location>
</feature>
<accession>A0A1E3W7X9</accession>
<dbReference type="AlphaFoldDB" id="A0A1E3W7X9"/>
<evidence type="ECO:0000256" key="1">
    <source>
        <dbReference type="SAM" id="SignalP"/>
    </source>
</evidence>